<dbReference type="OrthoDB" id="551302at2759"/>
<feature type="region of interest" description="Disordered" evidence="1">
    <location>
        <begin position="92"/>
        <end position="111"/>
    </location>
</feature>
<feature type="compositionally biased region" description="Basic and acidic residues" evidence="1">
    <location>
        <begin position="43"/>
        <end position="54"/>
    </location>
</feature>
<evidence type="ECO:0000256" key="1">
    <source>
        <dbReference type="SAM" id="MobiDB-lite"/>
    </source>
</evidence>
<organism evidence="2 3">
    <name type="scientific">Planoprotostelium fungivorum</name>
    <dbReference type="NCBI Taxonomy" id="1890364"/>
    <lineage>
        <taxon>Eukaryota</taxon>
        <taxon>Amoebozoa</taxon>
        <taxon>Evosea</taxon>
        <taxon>Variosea</taxon>
        <taxon>Cavosteliida</taxon>
        <taxon>Cavosteliaceae</taxon>
        <taxon>Planoprotostelium</taxon>
    </lineage>
</organism>
<dbReference type="AlphaFoldDB" id="A0A2P6N6P8"/>
<protein>
    <submittedName>
        <fullName evidence="2">Protein phosphatase inhibitor 2</fullName>
    </submittedName>
</protein>
<proteinExistence type="predicted"/>
<dbReference type="GO" id="GO:0004864">
    <property type="term" value="F:protein phosphatase inhibitor activity"/>
    <property type="evidence" value="ECO:0007669"/>
    <property type="project" value="InterPro"/>
</dbReference>
<feature type="region of interest" description="Disordered" evidence="1">
    <location>
        <begin position="125"/>
        <end position="148"/>
    </location>
</feature>
<dbReference type="GO" id="GO:0009966">
    <property type="term" value="P:regulation of signal transduction"/>
    <property type="evidence" value="ECO:0007669"/>
    <property type="project" value="InterPro"/>
</dbReference>
<feature type="compositionally biased region" description="Basic and acidic residues" evidence="1">
    <location>
        <begin position="1"/>
        <end position="26"/>
    </location>
</feature>
<dbReference type="STRING" id="1890364.A0A2P6N6P8"/>
<dbReference type="PANTHER" id="PTHR12398">
    <property type="entry name" value="PROTEIN PHOSPHATASE INHIBITOR"/>
    <property type="match status" value="1"/>
</dbReference>
<feature type="compositionally biased region" description="Polar residues" evidence="1">
    <location>
        <begin position="133"/>
        <end position="148"/>
    </location>
</feature>
<accession>A0A2P6N6P8</accession>
<gene>
    <name evidence="2" type="ORF">PROFUN_12819</name>
</gene>
<dbReference type="EMBL" id="MDYQ01000177">
    <property type="protein sequence ID" value="PRP79629.1"/>
    <property type="molecule type" value="Genomic_DNA"/>
</dbReference>
<dbReference type="InParanoid" id="A0A2P6N6P8"/>
<comment type="caution">
    <text evidence="2">The sequence shown here is derived from an EMBL/GenBank/DDBJ whole genome shotgun (WGS) entry which is preliminary data.</text>
</comment>
<evidence type="ECO:0000313" key="2">
    <source>
        <dbReference type="EMBL" id="PRP79629.1"/>
    </source>
</evidence>
<feature type="region of interest" description="Disordered" evidence="1">
    <location>
        <begin position="1"/>
        <end position="78"/>
    </location>
</feature>
<keyword evidence="3" id="KW-1185">Reference proteome</keyword>
<name>A0A2P6N6P8_9EUKA</name>
<dbReference type="Proteomes" id="UP000241769">
    <property type="component" value="Unassembled WGS sequence"/>
</dbReference>
<reference evidence="2 3" key="1">
    <citation type="journal article" date="2018" name="Genome Biol. Evol.">
        <title>Multiple Roots of Fruiting Body Formation in Amoebozoa.</title>
        <authorList>
            <person name="Hillmann F."/>
            <person name="Forbes G."/>
            <person name="Novohradska S."/>
            <person name="Ferling I."/>
            <person name="Riege K."/>
            <person name="Groth M."/>
            <person name="Westermann M."/>
            <person name="Marz M."/>
            <person name="Spaller T."/>
            <person name="Winckler T."/>
            <person name="Schaap P."/>
            <person name="Glockner G."/>
        </authorList>
    </citation>
    <scope>NUCLEOTIDE SEQUENCE [LARGE SCALE GENOMIC DNA]</scope>
    <source>
        <strain evidence="2 3">Jena</strain>
    </source>
</reference>
<evidence type="ECO:0000313" key="3">
    <source>
        <dbReference type="Proteomes" id="UP000241769"/>
    </source>
</evidence>
<dbReference type="PANTHER" id="PTHR12398:SF20">
    <property type="entry name" value="PROTEIN PHOSPHATASE 1 REGULATORY INHIBITOR SUBUNIT 2"/>
    <property type="match status" value="1"/>
</dbReference>
<dbReference type="InterPro" id="IPR007062">
    <property type="entry name" value="PPI-2"/>
</dbReference>
<dbReference type="Pfam" id="PF04979">
    <property type="entry name" value="IPP-2"/>
    <property type="match status" value="1"/>
</dbReference>
<sequence>MTDSTLDAKLEDQTEPKSILKKDDTKKKRTRIVWDEDNLATNESEKSATMKIDEPDTPFNPAKYDDEGEENGTTSGKKLAWDKLEEALSKAKEQEEVAGEELPPTKDEVRKVDFEKHRKEHYQEFLTKKMLEDQTQQMEDISQQTKDE</sequence>